<dbReference type="PANTHER" id="PTHR32470:SF2">
    <property type="entry name" value="NADH DEHYDROGENASE [UBIQUINONE] 1 ALPHA SUBCOMPLEX ASSEMBLY FACTOR 2"/>
    <property type="match status" value="1"/>
</dbReference>
<name>A0ABS2X9S3_POLSP</name>
<sequence>MSKTGALLRRTFGIVKQHMGTDTLGNKYYYIPEQKTWTGRTIRAKRLMEPVSAKEYEYQEGSIPSEWDVYLFFLPSKELVKNDRYREQIKFRAKVVEEKEILIQANEYEEGLVARLVQTKLKDMPPHLYYREEQLFAEPSSTANTFQPGSWTPPKDQSTRAPLGCLETCQESL</sequence>
<reference evidence="1" key="1">
    <citation type="journal article" date="2021" name="Cell">
        <title>Tracing the genetic footprints of vertebrate landing in non-teleost ray-finned fishes.</title>
        <authorList>
            <person name="Bi X."/>
            <person name="Wang K."/>
            <person name="Yang L."/>
            <person name="Pan H."/>
            <person name="Jiang H."/>
            <person name="Wei Q."/>
            <person name="Fang M."/>
            <person name="Yu H."/>
            <person name="Zhu C."/>
            <person name="Cai Y."/>
            <person name="He Y."/>
            <person name="Gan X."/>
            <person name="Zeng H."/>
            <person name="Yu D."/>
            <person name="Zhu Y."/>
            <person name="Jiang H."/>
            <person name="Qiu Q."/>
            <person name="Yang H."/>
            <person name="Zhang Y.E."/>
            <person name="Wang W."/>
            <person name="Zhu M."/>
            <person name="He S."/>
            <person name="Zhang G."/>
        </authorList>
    </citation>
    <scope>NUCLEOTIDE SEQUENCE</scope>
    <source>
        <strain evidence="1">Pddl_001</strain>
    </source>
</reference>
<feature type="non-terminal residue" evidence="1">
    <location>
        <position position="1"/>
    </location>
</feature>
<accession>A0ABS2X9S3</accession>
<keyword evidence="2" id="KW-1185">Reference proteome</keyword>
<feature type="non-terminal residue" evidence="1">
    <location>
        <position position="173"/>
    </location>
</feature>
<dbReference type="InterPro" id="IPR052618">
    <property type="entry name" value="ComplexI_NDUFA12"/>
</dbReference>
<dbReference type="EMBL" id="JAAWVQ010006235">
    <property type="protein sequence ID" value="MBN3270896.1"/>
    <property type="molecule type" value="Genomic_DNA"/>
</dbReference>
<organism evidence="1 2">
    <name type="scientific">Polyodon spathula</name>
    <name type="common">North American paddlefish</name>
    <name type="synonym">Squalus spathula</name>
    <dbReference type="NCBI Taxonomy" id="7913"/>
    <lineage>
        <taxon>Eukaryota</taxon>
        <taxon>Metazoa</taxon>
        <taxon>Chordata</taxon>
        <taxon>Craniata</taxon>
        <taxon>Vertebrata</taxon>
        <taxon>Euteleostomi</taxon>
        <taxon>Actinopterygii</taxon>
        <taxon>Chondrostei</taxon>
        <taxon>Acipenseriformes</taxon>
        <taxon>Polyodontidae</taxon>
        <taxon>Polyodon</taxon>
    </lineage>
</organism>
<dbReference type="PANTHER" id="PTHR32470">
    <property type="entry name" value="ADH DEHYDROGENASE [UBIQUINONE] 1 ALPHA SUBCOMPLEX ASSEMBLY FACTOR 2"/>
    <property type="match status" value="1"/>
</dbReference>
<comment type="caution">
    <text evidence="1">The sequence shown here is derived from an EMBL/GenBank/DDBJ whole genome shotgun (WGS) entry which is preliminary data.</text>
</comment>
<proteinExistence type="predicted"/>
<dbReference type="Proteomes" id="UP001166093">
    <property type="component" value="Unassembled WGS sequence"/>
</dbReference>
<evidence type="ECO:0000313" key="1">
    <source>
        <dbReference type="EMBL" id="MBN3270896.1"/>
    </source>
</evidence>
<protein>
    <submittedName>
        <fullName evidence="1">NDUF2 factor</fullName>
    </submittedName>
</protein>
<gene>
    <name evidence="1" type="primary">Ndufaf2_1</name>
    <name evidence="1" type="ORF">GTO93_0010443</name>
</gene>
<evidence type="ECO:0000313" key="2">
    <source>
        <dbReference type="Proteomes" id="UP001166093"/>
    </source>
</evidence>